<evidence type="ECO:0000256" key="3">
    <source>
        <dbReference type="RuleBase" id="RU000363"/>
    </source>
</evidence>
<dbReference type="OrthoDB" id="5786478at2"/>
<comment type="similarity">
    <text evidence="1 3">Belongs to the short-chain dehydrogenases/reductases (SDR) family.</text>
</comment>
<evidence type="ECO:0000313" key="5">
    <source>
        <dbReference type="Proteomes" id="UP000182248"/>
    </source>
</evidence>
<dbReference type="GO" id="GO:0016491">
    <property type="term" value="F:oxidoreductase activity"/>
    <property type="evidence" value="ECO:0007669"/>
    <property type="project" value="UniProtKB-KW"/>
</dbReference>
<dbReference type="STRING" id="1150368.SAMN02927921_00647"/>
<dbReference type="Gene3D" id="3.40.50.720">
    <property type="entry name" value="NAD(P)-binding Rossmann-like Domain"/>
    <property type="match status" value="1"/>
</dbReference>
<organism evidence="4 5">
    <name type="scientific">Sinomicrobium oceani</name>
    <dbReference type="NCBI Taxonomy" id="1150368"/>
    <lineage>
        <taxon>Bacteria</taxon>
        <taxon>Pseudomonadati</taxon>
        <taxon>Bacteroidota</taxon>
        <taxon>Flavobacteriia</taxon>
        <taxon>Flavobacteriales</taxon>
        <taxon>Flavobacteriaceae</taxon>
        <taxon>Sinomicrobium</taxon>
    </lineage>
</organism>
<dbReference type="Pfam" id="PF00106">
    <property type="entry name" value="adh_short"/>
    <property type="match status" value="1"/>
</dbReference>
<sequence>MEENKVALVTEAGNGLGKALANLLLNYNYKVVLAASGKSYDRLSEEGSSIRGYELVETDFTSGERLSALKHQLKSSFGKLDLLVNNAEIVNGFGHKIDHLKIEEIKELYEVNFFAVIKIIQLMKPLLEQSEDPRIINVTSALGDINKMKDKEFCYYDYSLTAYATSKAALNMYTHLQCKEFIPSKISIHSFDPVALKNCTHNSVMICDEIKDEFIALIR</sequence>
<keyword evidence="2" id="KW-0560">Oxidoreductase</keyword>
<dbReference type="PRINTS" id="PR00081">
    <property type="entry name" value="GDHRDH"/>
</dbReference>
<dbReference type="InterPro" id="IPR020904">
    <property type="entry name" value="Sc_DH/Rdtase_CS"/>
</dbReference>
<gene>
    <name evidence="4" type="ORF">SAMN02927921_00647</name>
</gene>
<dbReference type="Proteomes" id="UP000182248">
    <property type="component" value="Unassembled WGS sequence"/>
</dbReference>
<evidence type="ECO:0000313" key="4">
    <source>
        <dbReference type="EMBL" id="SFW24241.1"/>
    </source>
</evidence>
<protein>
    <submittedName>
        <fullName evidence="4">NAD(P)-dependent dehydrogenase, short-chain alcohol dehydrogenase family</fullName>
    </submittedName>
</protein>
<reference evidence="4 5" key="1">
    <citation type="submission" date="2016-11" db="EMBL/GenBank/DDBJ databases">
        <authorList>
            <person name="Jaros S."/>
            <person name="Januszkiewicz K."/>
            <person name="Wedrychowicz H."/>
        </authorList>
    </citation>
    <scope>NUCLEOTIDE SEQUENCE [LARGE SCALE GENOMIC DNA]</scope>
    <source>
        <strain evidence="4 5">CGMCC 1.12145</strain>
    </source>
</reference>
<dbReference type="InterPro" id="IPR036291">
    <property type="entry name" value="NAD(P)-bd_dom_sf"/>
</dbReference>
<proteinExistence type="inferred from homology"/>
<dbReference type="EMBL" id="FPJE01000003">
    <property type="protein sequence ID" value="SFW24241.1"/>
    <property type="molecule type" value="Genomic_DNA"/>
</dbReference>
<evidence type="ECO:0000256" key="1">
    <source>
        <dbReference type="ARBA" id="ARBA00006484"/>
    </source>
</evidence>
<dbReference type="PANTHER" id="PTHR43639:SF1">
    <property type="entry name" value="SHORT-CHAIN DEHYDROGENASE_REDUCTASE FAMILY PROTEIN"/>
    <property type="match status" value="1"/>
</dbReference>
<dbReference type="PROSITE" id="PS00061">
    <property type="entry name" value="ADH_SHORT"/>
    <property type="match status" value="1"/>
</dbReference>
<evidence type="ECO:0000256" key="2">
    <source>
        <dbReference type="ARBA" id="ARBA00023002"/>
    </source>
</evidence>
<dbReference type="SUPFAM" id="SSF51735">
    <property type="entry name" value="NAD(P)-binding Rossmann-fold domains"/>
    <property type="match status" value="1"/>
</dbReference>
<dbReference type="RefSeq" id="WP_072315938.1">
    <property type="nucleotide sequence ID" value="NZ_FPJE01000003.1"/>
</dbReference>
<keyword evidence="5" id="KW-1185">Reference proteome</keyword>
<dbReference type="PANTHER" id="PTHR43639">
    <property type="entry name" value="OXIDOREDUCTASE, SHORT-CHAIN DEHYDROGENASE/REDUCTASE FAMILY (AFU_ORTHOLOGUE AFUA_5G02870)"/>
    <property type="match status" value="1"/>
</dbReference>
<dbReference type="AlphaFoldDB" id="A0A1K1MMD2"/>
<accession>A0A1K1MMD2</accession>
<dbReference type="PRINTS" id="PR00080">
    <property type="entry name" value="SDRFAMILY"/>
</dbReference>
<name>A0A1K1MMD2_9FLAO</name>
<dbReference type="InterPro" id="IPR002347">
    <property type="entry name" value="SDR_fam"/>
</dbReference>